<reference evidence="2 3" key="1">
    <citation type="submission" date="2020-03" db="EMBL/GenBank/DDBJ databases">
        <title>Genomic Encyclopedia of Type Strains, Phase IV (KMG-IV): sequencing the most valuable type-strain genomes for metagenomic binning, comparative biology and taxonomic classification.</title>
        <authorList>
            <person name="Goeker M."/>
        </authorList>
    </citation>
    <scope>NUCLEOTIDE SEQUENCE [LARGE SCALE GENOMIC DNA]</scope>
    <source>
        <strain evidence="2 3">DSM 102865</strain>
    </source>
</reference>
<comment type="caution">
    <text evidence="2">The sequence shown here is derived from an EMBL/GenBank/DDBJ whole genome shotgun (WGS) entry which is preliminary data.</text>
</comment>
<keyword evidence="1" id="KW-1133">Transmembrane helix</keyword>
<name>A0ABX0UIQ0_9BACT</name>
<accession>A0ABX0UIQ0</accession>
<sequence length="357" mass="40950">MAIYVFIYLAFFSFANFDLFLSGRRKIVTLFLMACLGFAIIFIAGMRWETGTDWGNYLSYFRSIENRPWGGSGMEIGYEFIVRTFKAIISSDPTPFLFFCAAFIVSLTYYTLFEHSTYPLFSLFLLISYSMVGSGFGVRQDLAIALTLFSVTFIADRSFVKFAIVMFLAALIHKSSLIFFPAYYLYTFKWSVLKSIIIILVVIICVLMSERIMEIFGSLISENKTEIYLEMGQETVTNPYITLAKGLAGRLLFFIIGILFVTYGTEKDDFYNGIFNLYVFGIILYAIFSPVNLIFGRLARPYDIFQILLIPLAYYQAKRKYKILIISVVFAFSIVKFSTSMRSDGGVYIPYRTILTE</sequence>
<keyword evidence="3" id="KW-1185">Reference proteome</keyword>
<feature type="transmembrane region" description="Helical" evidence="1">
    <location>
        <begin position="30"/>
        <end position="48"/>
    </location>
</feature>
<evidence type="ECO:0000256" key="1">
    <source>
        <dbReference type="SAM" id="Phobius"/>
    </source>
</evidence>
<keyword evidence="1" id="KW-0472">Membrane</keyword>
<dbReference type="RefSeq" id="WP_167267270.1">
    <property type="nucleotide sequence ID" value="NZ_JAASQJ010000001.1"/>
</dbReference>
<feature type="transmembrane region" description="Helical" evidence="1">
    <location>
        <begin position="321"/>
        <end position="339"/>
    </location>
</feature>
<dbReference type="Proteomes" id="UP001179181">
    <property type="component" value="Unassembled WGS sequence"/>
</dbReference>
<feature type="transmembrane region" description="Helical" evidence="1">
    <location>
        <begin position="96"/>
        <end position="112"/>
    </location>
</feature>
<feature type="transmembrane region" description="Helical" evidence="1">
    <location>
        <begin position="159"/>
        <end position="186"/>
    </location>
</feature>
<evidence type="ECO:0008006" key="4">
    <source>
        <dbReference type="Google" id="ProtNLM"/>
    </source>
</evidence>
<feature type="transmembrane region" description="Helical" evidence="1">
    <location>
        <begin position="247"/>
        <end position="265"/>
    </location>
</feature>
<organism evidence="2 3">
    <name type="scientific">Dyadobacter arcticus</name>
    <dbReference type="NCBI Taxonomy" id="1078754"/>
    <lineage>
        <taxon>Bacteria</taxon>
        <taxon>Pseudomonadati</taxon>
        <taxon>Bacteroidota</taxon>
        <taxon>Cytophagia</taxon>
        <taxon>Cytophagales</taxon>
        <taxon>Spirosomataceae</taxon>
        <taxon>Dyadobacter</taxon>
    </lineage>
</organism>
<evidence type="ECO:0000313" key="2">
    <source>
        <dbReference type="EMBL" id="NIJ51565.1"/>
    </source>
</evidence>
<feature type="transmembrane region" description="Helical" evidence="1">
    <location>
        <begin position="118"/>
        <end position="138"/>
    </location>
</feature>
<dbReference type="EMBL" id="JAASQJ010000001">
    <property type="protein sequence ID" value="NIJ51565.1"/>
    <property type="molecule type" value="Genomic_DNA"/>
</dbReference>
<evidence type="ECO:0000313" key="3">
    <source>
        <dbReference type="Proteomes" id="UP001179181"/>
    </source>
</evidence>
<keyword evidence="1" id="KW-0812">Transmembrane</keyword>
<proteinExistence type="predicted"/>
<protein>
    <recommendedName>
        <fullName evidence="4">EpsG family protein</fullName>
    </recommendedName>
</protein>
<feature type="transmembrane region" description="Helical" evidence="1">
    <location>
        <begin position="192"/>
        <end position="209"/>
    </location>
</feature>
<dbReference type="Pfam" id="PF14897">
    <property type="entry name" value="EpsG"/>
    <property type="match status" value="1"/>
</dbReference>
<dbReference type="InterPro" id="IPR049458">
    <property type="entry name" value="EpsG-like"/>
</dbReference>
<feature type="transmembrane region" description="Helical" evidence="1">
    <location>
        <begin position="6"/>
        <end position="23"/>
    </location>
</feature>
<feature type="transmembrane region" description="Helical" evidence="1">
    <location>
        <begin position="277"/>
        <end position="300"/>
    </location>
</feature>
<gene>
    <name evidence="2" type="ORF">FHS68_000721</name>
</gene>